<dbReference type="GO" id="GO:0003824">
    <property type="term" value="F:catalytic activity"/>
    <property type="evidence" value="ECO:0007669"/>
    <property type="project" value="UniProtKB-ARBA"/>
</dbReference>
<dbReference type="GO" id="GO:0071949">
    <property type="term" value="F:FAD binding"/>
    <property type="evidence" value="ECO:0007669"/>
    <property type="project" value="InterPro"/>
</dbReference>
<reference evidence="2 3" key="1">
    <citation type="submission" date="2016-10" db="EMBL/GenBank/DDBJ databases">
        <authorList>
            <person name="de Groot N.N."/>
        </authorList>
    </citation>
    <scope>NUCLEOTIDE SEQUENCE [LARGE SCALE GENOMIC DNA]</scope>
    <source>
        <strain evidence="2 3">IBRC-M 10445</strain>
    </source>
</reference>
<dbReference type="OrthoDB" id="103324at2"/>
<dbReference type="RefSeq" id="WP_091705765.1">
    <property type="nucleotide sequence ID" value="NZ_BMYN01000006.1"/>
</dbReference>
<evidence type="ECO:0000313" key="2">
    <source>
        <dbReference type="EMBL" id="SFK09099.1"/>
    </source>
</evidence>
<dbReference type="PANTHER" id="PTHR43747:SF1">
    <property type="entry name" value="SLR1998 PROTEIN"/>
    <property type="match status" value="1"/>
</dbReference>
<keyword evidence="3" id="KW-1185">Reference proteome</keyword>
<name>A0A1I3WPL2_9GAMM</name>
<protein>
    <recommendedName>
        <fullName evidence="1">FAD-binding domain-containing protein</fullName>
    </recommendedName>
</protein>
<accession>A0A1I3WPL2</accession>
<gene>
    <name evidence="2" type="ORF">SAMN05216429_11059</name>
</gene>
<evidence type="ECO:0000313" key="3">
    <source>
        <dbReference type="Proteomes" id="UP000199445"/>
    </source>
</evidence>
<proteinExistence type="predicted"/>
<dbReference type="Proteomes" id="UP000199445">
    <property type="component" value="Unassembled WGS sequence"/>
</dbReference>
<dbReference type="InterPro" id="IPR050816">
    <property type="entry name" value="Flavin-dep_Halogenase_NPB"/>
</dbReference>
<organism evidence="2 3">
    <name type="scientific">Marinobacter persicus</name>
    <dbReference type="NCBI Taxonomy" id="930118"/>
    <lineage>
        <taxon>Bacteria</taxon>
        <taxon>Pseudomonadati</taxon>
        <taxon>Pseudomonadota</taxon>
        <taxon>Gammaproteobacteria</taxon>
        <taxon>Pseudomonadales</taxon>
        <taxon>Marinobacteraceae</taxon>
        <taxon>Marinobacter</taxon>
    </lineage>
</organism>
<dbReference type="EMBL" id="FOSC01000010">
    <property type="protein sequence ID" value="SFK09099.1"/>
    <property type="molecule type" value="Genomic_DNA"/>
</dbReference>
<feature type="domain" description="FAD-binding" evidence="1">
    <location>
        <begin position="7"/>
        <end position="336"/>
    </location>
</feature>
<dbReference type="PRINTS" id="PR00420">
    <property type="entry name" value="RNGMNOXGNASE"/>
</dbReference>
<sequence length="411" mass="46052">MKTKDLDTDIIIIGAGPSGAVAAALLRKHGYPVTILEKQHFPRFSIGESLLPQCMEFLEEAGMVSAIEQGGFQYKNGAAFHYDGKNSAFDFREKFSPGWGTTFQVQRARFDHILAQEAEKQGAEVRYGHEIVEADFTDERPWLKVRTDEGEEYQARAGFVLDASGFGRVLPRLLDLETPSEFPVRMSLFTHVQDNIDHPGHDRDKILITVHPERRDVWFWLIPFADGRCSLGVVARPEFIESRDGEPMDVLREIVGEDPNLSTLLANAEWDTPAREIRGYSCNVKHLAGNNYALLGNAAEFLDPVFSSGVTIAMKSASLAADALHRQFSGEAVDWQSDYARPLMTGVDTFRTYVEAWYEGTFQDVVFAENPSDSVKQMISSILAGYAWDTKNPYVAESRRRLATLAELCRA</sequence>
<evidence type="ECO:0000259" key="1">
    <source>
        <dbReference type="Pfam" id="PF01494"/>
    </source>
</evidence>
<dbReference type="Gene3D" id="3.50.50.60">
    <property type="entry name" value="FAD/NAD(P)-binding domain"/>
    <property type="match status" value="1"/>
</dbReference>
<dbReference type="InterPro" id="IPR036188">
    <property type="entry name" value="FAD/NAD-bd_sf"/>
</dbReference>
<dbReference type="PANTHER" id="PTHR43747">
    <property type="entry name" value="FAD-BINDING PROTEIN"/>
    <property type="match status" value="1"/>
</dbReference>
<dbReference type="InterPro" id="IPR002938">
    <property type="entry name" value="FAD-bd"/>
</dbReference>
<dbReference type="SUPFAM" id="SSF51905">
    <property type="entry name" value="FAD/NAD(P)-binding domain"/>
    <property type="match status" value="1"/>
</dbReference>
<dbReference type="AlphaFoldDB" id="A0A1I3WPL2"/>
<dbReference type="Pfam" id="PF01494">
    <property type="entry name" value="FAD_binding_3"/>
    <property type="match status" value="1"/>
</dbReference>